<accession>A0A2H9TAV0</accession>
<dbReference type="PANTHER" id="PTHR43763">
    <property type="entry name" value="XAA-PRO AMINOPEPTIDASE 1"/>
    <property type="match status" value="1"/>
</dbReference>
<dbReference type="Gene3D" id="3.40.350.10">
    <property type="entry name" value="Creatinase/prolidase N-terminal domain"/>
    <property type="match status" value="2"/>
</dbReference>
<feature type="domain" description="Peptidase M24 C-terminal" evidence="6">
    <location>
        <begin position="535"/>
        <end position="594"/>
    </location>
</feature>
<reference evidence="7" key="1">
    <citation type="journal article" date="2017" name="Appl. Environ. Microbiol.">
        <title>Molecular characterization of an Endozoicomonas-like organism causing infection in king scallop Pecten maximus L.</title>
        <authorList>
            <person name="Cano I."/>
            <person name="van Aerle R."/>
            <person name="Ross S."/>
            <person name="Verner-Jeffreys D.W."/>
            <person name="Paley R.K."/>
            <person name="Rimmer G."/>
            <person name="Ryder D."/>
            <person name="Hooper P."/>
            <person name="Stone D."/>
            <person name="Feist S.W."/>
        </authorList>
    </citation>
    <scope>NUCLEOTIDE SEQUENCE</scope>
</reference>
<dbReference type="InterPro" id="IPR050422">
    <property type="entry name" value="X-Pro_aminopeptidase_P"/>
</dbReference>
<feature type="domain" description="Peptidase M24" evidence="4">
    <location>
        <begin position="310"/>
        <end position="524"/>
    </location>
</feature>
<evidence type="ECO:0000256" key="1">
    <source>
        <dbReference type="ARBA" id="ARBA00008766"/>
    </source>
</evidence>
<dbReference type="InterPro" id="IPR000994">
    <property type="entry name" value="Pept_M24"/>
</dbReference>
<dbReference type="InterPro" id="IPR036005">
    <property type="entry name" value="Creatinase/aminopeptidase-like"/>
</dbReference>
<dbReference type="Pfam" id="PF16189">
    <property type="entry name" value="Creatinase_N_2"/>
    <property type="match status" value="1"/>
</dbReference>
<protein>
    <submittedName>
        <fullName evidence="7">Aminopeptidase</fullName>
        <ecNumber evidence="7">3.4.11.-</ecNumber>
    </submittedName>
</protein>
<dbReference type="AlphaFoldDB" id="A0A2H9TAV0"/>
<keyword evidence="7" id="KW-0031">Aminopeptidase</keyword>
<dbReference type="Gene3D" id="3.90.230.10">
    <property type="entry name" value="Creatinase/methionine aminopeptidase superfamily"/>
    <property type="match status" value="1"/>
</dbReference>
<dbReference type="InterPro" id="IPR033740">
    <property type="entry name" value="Pept_M24B"/>
</dbReference>
<dbReference type="InterPro" id="IPR032416">
    <property type="entry name" value="Peptidase_M24_C"/>
</dbReference>
<evidence type="ECO:0000256" key="3">
    <source>
        <dbReference type="ARBA" id="ARBA00022801"/>
    </source>
</evidence>
<dbReference type="PANTHER" id="PTHR43763:SF6">
    <property type="entry name" value="XAA-PRO AMINOPEPTIDASE 1"/>
    <property type="match status" value="1"/>
</dbReference>
<dbReference type="Pfam" id="PF00557">
    <property type="entry name" value="Peptidase_M24"/>
    <property type="match status" value="1"/>
</dbReference>
<keyword evidence="2" id="KW-0479">Metal-binding</keyword>
<comment type="caution">
    <text evidence="7">The sequence shown here is derived from an EMBL/GenBank/DDBJ whole genome shotgun (WGS) entry which is preliminary data.</text>
</comment>
<evidence type="ECO:0000313" key="7">
    <source>
        <dbReference type="EMBL" id="PJE80324.1"/>
    </source>
</evidence>
<dbReference type="SUPFAM" id="SSF55920">
    <property type="entry name" value="Creatinase/aminopeptidase"/>
    <property type="match status" value="1"/>
</dbReference>
<organism evidence="7">
    <name type="scientific">invertebrate metagenome</name>
    <dbReference type="NCBI Taxonomy" id="1711999"/>
    <lineage>
        <taxon>unclassified sequences</taxon>
        <taxon>metagenomes</taxon>
        <taxon>organismal metagenomes</taxon>
    </lineage>
</organism>
<feature type="domain" description="Creatinase N-terminal" evidence="5">
    <location>
        <begin position="10"/>
        <end position="122"/>
    </location>
</feature>
<dbReference type="GO" id="GO:0005737">
    <property type="term" value="C:cytoplasm"/>
    <property type="evidence" value="ECO:0007669"/>
    <property type="project" value="UniProtKB-ARBA"/>
</dbReference>
<evidence type="ECO:0000259" key="4">
    <source>
        <dbReference type="Pfam" id="PF00557"/>
    </source>
</evidence>
<proteinExistence type="inferred from homology"/>
<dbReference type="FunFam" id="3.90.230.10:FF:000009">
    <property type="entry name" value="xaa-Pro aminopeptidase 2"/>
    <property type="match status" value="1"/>
</dbReference>
<dbReference type="Pfam" id="PF01321">
    <property type="entry name" value="Creatinase_N"/>
    <property type="match status" value="1"/>
</dbReference>
<keyword evidence="3 7" id="KW-0378">Hydrolase</keyword>
<dbReference type="SUPFAM" id="SSF53092">
    <property type="entry name" value="Creatinase/prolidase N-terminal domain"/>
    <property type="match status" value="1"/>
</dbReference>
<dbReference type="CDD" id="cd01085">
    <property type="entry name" value="APP"/>
    <property type="match status" value="1"/>
</dbReference>
<evidence type="ECO:0000259" key="5">
    <source>
        <dbReference type="Pfam" id="PF01321"/>
    </source>
</evidence>
<evidence type="ECO:0000256" key="2">
    <source>
        <dbReference type="ARBA" id="ARBA00022723"/>
    </source>
</evidence>
<sequence>MDKLSLYGQRLAALRQELEKEQLDAWIIPSSDEFHSEYLPPQSRHMTWLCGFTGENGVVVVTRDKAVTFVDGRFTVQIRQQAPESLFDYEHIHEVSPEKWLANHLPVGSQVGYDGFLHSARWVRETRDCLHHSQLTLLEVGDNLVNRIWKDRPKAGNDSMILLETAGQTSRGKRLEIAQILKEKQCEALLITHPECTNWLLNIRGRDIPCTPLVLSYGLLKNDGSMILLVDNNKLPDSFAAHVGEGVDVSEFSRLSDVLESLSGKTLLLNPDETPDRLYQQVKAAGIIIRDGKDPCLLAKARKNEEEREGFRRAHIRDGIAMCRFLAWLDREVTAGHTHDESTLADKVESLRSEQDLYLEPSFETISALGPNAAICHYNYRYSQPRSLEGESVYLLDSGGQYLDGTTDITRTVAVGRVSDDFKTLSTLVLKGHIALASTRFPACGTTGLQLDMQARLPLWMHGYDYDHGTGHGVGHCLGVHEFPGRFSNRFNSDPLEAGMVMTIEPGYYRNSEWGVRHENMYEVVPFSVDGEIDTLGFRHMTFAPFDNRLLDRYLLTEHELDWLNGYHHQVYEKLAFYLDEPDRQWLKDACQPL</sequence>
<dbReference type="EC" id="3.4.11.-" evidence="7"/>
<gene>
    <name evidence="7" type="ORF">CI610_00703</name>
</gene>
<comment type="similarity">
    <text evidence="1">Belongs to the peptidase M24B family.</text>
</comment>
<dbReference type="InterPro" id="IPR000587">
    <property type="entry name" value="Creatinase_N"/>
</dbReference>
<dbReference type="InterPro" id="IPR029149">
    <property type="entry name" value="Creatin/AminoP/Spt16_N"/>
</dbReference>
<evidence type="ECO:0000259" key="6">
    <source>
        <dbReference type="Pfam" id="PF16188"/>
    </source>
</evidence>
<name>A0A2H9TAV0_9ZZZZ</name>
<dbReference type="GO" id="GO:0046872">
    <property type="term" value="F:metal ion binding"/>
    <property type="evidence" value="ECO:0007669"/>
    <property type="project" value="UniProtKB-KW"/>
</dbReference>
<dbReference type="EMBL" id="NSIT01000022">
    <property type="protein sequence ID" value="PJE80324.1"/>
    <property type="molecule type" value="Genomic_DNA"/>
</dbReference>
<keyword evidence="7" id="KW-0645">Protease</keyword>
<dbReference type="GO" id="GO:0070006">
    <property type="term" value="F:metalloaminopeptidase activity"/>
    <property type="evidence" value="ECO:0007669"/>
    <property type="project" value="InterPro"/>
</dbReference>
<dbReference type="Pfam" id="PF16188">
    <property type="entry name" value="Peptidase_M24_C"/>
    <property type="match status" value="1"/>
</dbReference>